<feature type="region of interest" description="Disordered" evidence="1">
    <location>
        <begin position="46"/>
        <end position="99"/>
    </location>
</feature>
<organism evidence="2 3">
    <name type="scientific">Panicum miliaceum</name>
    <name type="common">Proso millet</name>
    <name type="synonym">Broomcorn millet</name>
    <dbReference type="NCBI Taxonomy" id="4540"/>
    <lineage>
        <taxon>Eukaryota</taxon>
        <taxon>Viridiplantae</taxon>
        <taxon>Streptophyta</taxon>
        <taxon>Embryophyta</taxon>
        <taxon>Tracheophyta</taxon>
        <taxon>Spermatophyta</taxon>
        <taxon>Magnoliopsida</taxon>
        <taxon>Liliopsida</taxon>
        <taxon>Poales</taxon>
        <taxon>Poaceae</taxon>
        <taxon>PACMAD clade</taxon>
        <taxon>Panicoideae</taxon>
        <taxon>Panicodae</taxon>
        <taxon>Paniceae</taxon>
        <taxon>Panicinae</taxon>
        <taxon>Panicum</taxon>
        <taxon>Panicum sect. Panicum</taxon>
    </lineage>
</organism>
<dbReference type="Proteomes" id="UP000275267">
    <property type="component" value="Unassembled WGS sequence"/>
</dbReference>
<keyword evidence="3" id="KW-1185">Reference proteome</keyword>
<dbReference type="EMBL" id="PQIB02000010">
    <property type="protein sequence ID" value="RLM91889.1"/>
    <property type="molecule type" value="Genomic_DNA"/>
</dbReference>
<accession>A0A3L6QXF1</accession>
<reference evidence="3" key="1">
    <citation type="journal article" date="2019" name="Nat. Commun.">
        <title>The genome of broomcorn millet.</title>
        <authorList>
            <person name="Zou C."/>
            <person name="Miki D."/>
            <person name="Li D."/>
            <person name="Tang Q."/>
            <person name="Xiao L."/>
            <person name="Rajput S."/>
            <person name="Deng P."/>
            <person name="Jia W."/>
            <person name="Huang R."/>
            <person name="Zhang M."/>
            <person name="Sun Y."/>
            <person name="Hu J."/>
            <person name="Fu X."/>
            <person name="Schnable P.S."/>
            <person name="Li F."/>
            <person name="Zhang H."/>
            <person name="Feng B."/>
            <person name="Zhu X."/>
            <person name="Liu R."/>
            <person name="Schnable J.C."/>
            <person name="Zhu J.-K."/>
            <person name="Zhang H."/>
        </authorList>
    </citation>
    <scope>NUCLEOTIDE SEQUENCE [LARGE SCALE GENOMIC DNA]</scope>
</reference>
<proteinExistence type="predicted"/>
<evidence type="ECO:0000256" key="1">
    <source>
        <dbReference type="SAM" id="MobiDB-lite"/>
    </source>
</evidence>
<evidence type="ECO:0000313" key="3">
    <source>
        <dbReference type="Proteomes" id="UP000275267"/>
    </source>
</evidence>
<sequence>MRPKPKPIAAVLTTRMAKKSPTRNANASSQHRPIWVAPSIIRRSNVLAEKPSPKVSPPPPLKPAKVSPPLLQKHSKMSPLAMQKPLKLSPLKTEAKAKKKGQRVSFQVAAVESAVAGSREKVKAVPDDAAGHASMKCTLDQLKSAAYWLAQIRLAESDGKHWVAAEFFRLAFECQNTSELRTR</sequence>
<protein>
    <submittedName>
        <fullName evidence="2">Nascent polypeptide-associated complex subunit alpha, muscle-specific form-like</fullName>
    </submittedName>
</protein>
<name>A0A3L6QXF1_PANMI</name>
<dbReference type="PANTHER" id="PTHR34468">
    <property type="entry name" value="MICROTUBULE-ASSOCIATED FUTSCH-LIKE PROTEIN"/>
    <property type="match status" value="1"/>
</dbReference>
<dbReference type="OrthoDB" id="1918850at2759"/>
<comment type="caution">
    <text evidence="2">The sequence shown here is derived from an EMBL/GenBank/DDBJ whole genome shotgun (WGS) entry which is preliminary data.</text>
</comment>
<dbReference type="AlphaFoldDB" id="A0A3L6QXF1"/>
<gene>
    <name evidence="2" type="ORF">C2845_PM08G16400</name>
</gene>
<dbReference type="PANTHER" id="PTHR34468:SF3">
    <property type="entry name" value="OS03G0288900 PROTEIN"/>
    <property type="match status" value="1"/>
</dbReference>
<evidence type="ECO:0000313" key="2">
    <source>
        <dbReference type="EMBL" id="RLM91889.1"/>
    </source>
</evidence>